<feature type="transmembrane region" description="Helical" evidence="7">
    <location>
        <begin position="80"/>
        <end position="99"/>
    </location>
</feature>
<evidence type="ECO:0000256" key="4">
    <source>
        <dbReference type="ARBA" id="ARBA00022692"/>
    </source>
</evidence>
<comment type="similarity">
    <text evidence="2">Belongs to the major facilitator superfamily. Folate-biopterin transporter (TC 2.A.71) family.</text>
</comment>
<feature type="transmembrane region" description="Helical" evidence="7">
    <location>
        <begin position="111"/>
        <end position="135"/>
    </location>
</feature>
<keyword evidence="6 7" id="KW-0472">Membrane</keyword>
<sequence>MSKVFVGHFAPRFAFSLILHFDFFMVAHLPNLPSFEDGHEASYVSIATPMDKTNLVDPALLVDDGARKEGGALRAGDAPVYTSSAALALFAQYACIGFVKGGFDCMTFPILNIYFALEANTLLAAIGLMQLGWSLKIFYGILSDCYPIGGYSRKPYILLGWVSTAICLLVLAFKPAGEPSDASSPAAAAQARGSTLALLCALACLCYIMADVTCDALVVEYAQREPLSVRGRLQATTSCIRYIFAALIAAVAGVGLNSRRFGGSFDFDMGVNGFFQLLALPCVLNVPVVWFYLEDPTKKPRVPLGPYLASVVALLQTRVVCQVMAFQFLFALFTNGIRSTAAAYVQVYWAHVEPLNFAIYGILGSLLLALAMAIVARWGTRWNWRWMLVTSTLAVNAVDAAVQYLVVFDVVRSQWFYLGVPLVEFIPFGVQMMFALFVVVELADVGNEGLVYGLLTTISSVAVTCGTMITNIYCSQFRVAKDDIQSDTAAVRHDVALTYAIMYGTTVFACVWVVFLPPQKEAVAELKLRGGSYPLVGTVMIIAFFAILILSITSTLLSMFPSTACLILAGGTGCP</sequence>
<evidence type="ECO:0000256" key="7">
    <source>
        <dbReference type="SAM" id="Phobius"/>
    </source>
</evidence>
<reference evidence="9 10" key="1">
    <citation type="submission" date="2019-03" db="EMBL/GenBank/DDBJ databases">
        <authorList>
            <person name="Gaulin E."/>
            <person name="Dumas B."/>
        </authorList>
    </citation>
    <scope>NUCLEOTIDE SEQUENCE [LARGE SCALE GENOMIC DNA]</scope>
    <source>
        <strain evidence="9">CBS 568.67</strain>
    </source>
</reference>
<evidence type="ECO:0000313" key="9">
    <source>
        <dbReference type="EMBL" id="VFT89787.1"/>
    </source>
</evidence>
<evidence type="ECO:0000256" key="1">
    <source>
        <dbReference type="ARBA" id="ARBA00004141"/>
    </source>
</evidence>
<evidence type="ECO:0000256" key="6">
    <source>
        <dbReference type="ARBA" id="ARBA00023136"/>
    </source>
</evidence>
<evidence type="ECO:0000256" key="5">
    <source>
        <dbReference type="ARBA" id="ARBA00022989"/>
    </source>
</evidence>
<keyword evidence="10" id="KW-1185">Reference proteome</keyword>
<dbReference type="SUPFAM" id="SSF103473">
    <property type="entry name" value="MFS general substrate transporter"/>
    <property type="match status" value="1"/>
</dbReference>
<dbReference type="OrthoDB" id="754047at2759"/>
<feature type="transmembrane region" description="Helical" evidence="7">
    <location>
        <begin position="355"/>
        <end position="378"/>
    </location>
</feature>
<dbReference type="PANTHER" id="PTHR31585:SF5">
    <property type="entry name" value="RNA-BINDING S4 DOMAIN-CONTAINING PROTEIN"/>
    <property type="match status" value="1"/>
</dbReference>
<dbReference type="Pfam" id="PF03092">
    <property type="entry name" value="BT1"/>
    <property type="match status" value="1"/>
</dbReference>
<dbReference type="InterPro" id="IPR039309">
    <property type="entry name" value="BT1"/>
</dbReference>
<dbReference type="AlphaFoldDB" id="A0A485KX88"/>
<feature type="transmembrane region" description="Helical" evidence="7">
    <location>
        <begin position="269"/>
        <end position="293"/>
    </location>
</feature>
<keyword evidence="5 7" id="KW-1133">Transmembrane helix</keyword>
<dbReference type="GO" id="GO:0016020">
    <property type="term" value="C:membrane"/>
    <property type="evidence" value="ECO:0007669"/>
    <property type="project" value="UniProtKB-SubCell"/>
</dbReference>
<feature type="transmembrane region" description="Helical" evidence="7">
    <location>
        <begin position="194"/>
        <end position="219"/>
    </location>
</feature>
<gene>
    <name evidence="9" type="primary">Aste57867_12941</name>
    <name evidence="8" type="ORF">As57867_012893</name>
    <name evidence="9" type="ORF">ASTE57867_12941</name>
</gene>
<evidence type="ECO:0000313" key="8">
    <source>
        <dbReference type="EMBL" id="KAF0696308.1"/>
    </source>
</evidence>
<feature type="transmembrane region" description="Helical" evidence="7">
    <location>
        <begin position="450"/>
        <end position="474"/>
    </location>
</feature>
<feature type="transmembrane region" description="Helical" evidence="7">
    <location>
        <begin position="313"/>
        <end position="334"/>
    </location>
</feature>
<comment type="subcellular location">
    <subcellularLocation>
        <location evidence="1">Membrane</location>
        <topology evidence="1">Multi-pass membrane protein</topology>
    </subcellularLocation>
</comment>
<feature type="transmembrane region" description="Helical" evidence="7">
    <location>
        <begin position="415"/>
        <end position="438"/>
    </location>
</feature>
<dbReference type="Proteomes" id="UP000332933">
    <property type="component" value="Unassembled WGS sequence"/>
</dbReference>
<feature type="transmembrane region" description="Helical" evidence="7">
    <location>
        <begin position="239"/>
        <end position="257"/>
    </location>
</feature>
<feature type="transmembrane region" description="Helical" evidence="7">
    <location>
        <begin position="155"/>
        <end position="173"/>
    </location>
</feature>
<organism evidence="9 10">
    <name type="scientific">Aphanomyces stellatus</name>
    <dbReference type="NCBI Taxonomy" id="120398"/>
    <lineage>
        <taxon>Eukaryota</taxon>
        <taxon>Sar</taxon>
        <taxon>Stramenopiles</taxon>
        <taxon>Oomycota</taxon>
        <taxon>Saprolegniomycetes</taxon>
        <taxon>Saprolegniales</taxon>
        <taxon>Verrucalvaceae</taxon>
        <taxon>Aphanomyces</taxon>
    </lineage>
</organism>
<accession>A0A485KX88</accession>
<dbReference type="PANTHER" id="PTHR31585">
    <property type="entry name" value="FOLATE-BIOPTERIN TRANSPORTER 1, CHLOROPLASTIC"/>
    <property type="match status" value="1"/>
</dbReference>
<dbReference type="InterPro" id="IPR036259">
    <property type="entry name" value="MFS_trans_sf"/>
</dbReference>
<feature type="transmembrane region" description="Helical" evidence="7">
    <location>
        <begin position="12"/>
        <end position="29"/>
    </location>
</feature>
<dbReference type="EMBL" id="VJMH01005412">
    <property type="protein sequence ID" value="KAF0696308.1"/>
    <property type="molecule type" value="Genomic_DNA"/>
</dbReference>
<feature type="transmembrane region" description="Helical" evidence="7">
    <location>
        <begin position="495"/>
        <end position="515"/>
    </location>
</feature>
<reference evidence="8" key="2">
    <citation type="submission" date="2019-06" db="EMBL/GenBank/DDBJ databases">
        <title>Genomics analysis of Aphanomyces spp. identifies a new class of oomycete effector associated with host adaptation.</title>
        <authorList>
            <person name="Gaulin E."/>
        </authorList>
    </citation>
    <scope>NUCLEOTIDE SEQUENCE</scope>
    <source>
        <strain evidence="8">CBS 578.67</strain>
    </source>
</reference>
<keyword evidence="3" id="KW-0813">Transport</keyword>
<evidence type="ECO:0000256" key="2">
    <source>
        <dbReference type="ARBA" id="ARBA00007015"/>
    </source>
</evidence>
<keyword evidence="4 7" id="KW-0812">Transmembrane</keyword>
<feature type="transmembrane region" description="Helical" evidence="7">
    <location>
        <begin position="535"/>
        <end position="557"/>
    </location>
</feature>
<dbReference type="EMBL" id="CAADRA010005433">
    <property type="protein sequence ID" value="VFT89787.1"/>
    <property type="molecule type" value="Genomic_DNA"/>
</dbReference>
<protein>
    <submittedName>
        <fullName evidence="9">Aste57867_12941 protein</fullName>
    </submittedName>
</protein>
<feature type="transmembrane region" description="Helical" evidence="7">
    <location>
        <begin position="384"/>
        <end position="408"/>
    </location>
</feature>
<evidence type="ECO:0000256" key="3">
    <source>
        <dbReference type="ARBA" id="ARBA00022448"/>
    </source>
</evidence>
<evidence type="ECO:0000313" key="10">
    <source>
        <dbReference type="Proteomes" id="UP000332933"/>
    </source>
</evidence>
<dbReference type="Gene3D" id="1.20.1250.20">
    <property type="entry name" value="MFS general substrate transporter like domains"/>
    <property type="match status" value="1"/>
</dbReference>
<proteinExistence type="inferred from homology"/>
<name>A0A485KX88_9STRA</name>